<keyword evidence="2 3" id="KW-0807">Transducer</keyword>
<dbReference type="PANTHER" id="PTHR32089:SF112">
    <property type="entry name" value="LYSOZYME-LIKE PROTEIN-RELATED"/>
    <property type="match status" value="1"/>
</dbReference>
<comment type="subcellular location">
    <subcellularLocation>
        <location evidence="1">Membrane</location>
    </subcellularLocation>
</comment>
<organism evidence="7 8">
    <name type="scientific">Imhoffiella purpurea</name>
    <dbReference type="NCBI Taxonomy" id="1249627"/>
    <lineage>
        <taxon>Bacteria</taxon>
        <taxon>Pseudomonadati</taxon>
        <taxon>Pseudomonadota</taxon>
        <taxon>Gammaproteobacteria</taxon>
        <taxon>Chromatiales</taxon>
        <taxon>Chromatiaceae</taxon>
        <taxon>Imhoffiella</taxon>
    </lineage>
</organism>
<feature type="coiled-coil region" evidence="4">
    <location>
        <begin position="291"/>
        <end position="318"/>
    </location>
</feature>
<sequence length="419" mass="45076">MAIRTQRPEVITASLAQARGLRRTMALLTLVGTLVLSALVYETHDWIEVEARALGANPALIHALLVGGALLVTNLVAGLVFFHLNVQTTGSIGLACDTFANALDQAETLQEANAEAVKLMGTQDLALGERIADAVSETESSTLTVIERTTQLNQAATHLLDYLNNSTLSAENMESDIEQRVDDIGQIAAFVQDLPSRIQTDIAAIQSVLDDIHQLEGLATSIKQIGKQTNLLALNAAIEAARAGEAGRGFAVVAGEVRALADHSAKAADTIEAGLNRALDAVKHNLQLSLLDGSSEQLEQATDAVESIQRLRDNYEDMRQFYKTLFSVVTHHNTGLANQIADILGLLQYQDVVGQRLGRVRSALEQRADLISAEEATGTALPGALQEAFERYLLDESNHARLADDTQTEGSDAPRIELF</sequence>
<keyword evidence="4" id="KW-0175">Coiled coil</keyword>
<dbReference type="eggNOG" id="COG0840">
    <property type="taxonomic scope" value="Bacteria"/>
</dbReference>
<dbReference type="GO" id="GO:0016020">
    <property type="term" value="C:membrane"/>
    <property type="evidence" value="ECO:0007669"/>
    <property type="project" value="UniProtKB-SubCell"/>
</dbReference>
<dbReference type="PROSITE" id="PS50111">
    <property type="entry name" value="CHEMOTAXIS_TRANSDUC_2"/>
    <property type="match status" value="1"/>
</dbReference>
<proteinExistence type="predicted"/>
<dbReference type="OrthoDB" id="5573670at2"/>
<reference evidence="7 8" key="1">
    <citation type="submission" date="2012-11" db="EMBL/GenBank/DDBJ databases">
        <title>Genome assembly of Thiorhodococcus sp. AK35.</title>
        <authorList>
            <person name="Nupur N."/>
            <person name="Khatri I."/>
            <person name="Subramanian S."/>
            <person name="Pinnaka A."/>
        </authorList>
    </citation>
    <scope>NUCLEOTIDE SEQUENCE [LARGE SCALE GENOMIC DNA]</scope>
    <source>
        <strain evidence="7 8">AK35</strain>
    </source>
</reference>
<dbReference type="Proteomes" id="UP000019460">
    <property type="component" value="Unassembled WGS sequence"/>
</dbReference>
<evidence type="ECO:0000256" key="4">
    <source>
        <dbReference type="SAM" id="Coils"/>
    </source>
</evidence>
<dbReference type="InterPro" id="IPR004089">
    <property type="entry name" value="MCPsignal_dom"/>
</dbReference>
<feature type="transmembrane region" description="Helical" evidence="5">
    <location>
        <begin position="21"/>
        <end position="41"/>
    </location>
</feature>
<dbReference type="STRING" id="1249627.D779_3118"/>
<dbReference type="RefSeq" id="WP_043755960.1">
    <property type="nucleotide sequence ID" value="NZ_AONC01000052.1"/>
</dbReference>
<gene>
    <name evidence="7" type="ORF">D779_3118</name>
</gene>
<dbReference type="PANTHER" id="PTHR32089">
    <property type="entry name" value="METHYL-ACCEPTING CHEMOTAXIS PROTEIN MCPB"/>
    <property type="match status" value="1"/>
</dbReference>
<evidence type="ECO:0000259" key="6">
    <source>
        <dbReference type="PROSITE" id="PS50111"/>
    </source>
</evidence>
<evidence type="ECO:0000256" key="2">
    <source>
        <dbReference type="ARBA" id="ARBA00023224"/>
    </source>
</evidence>
<dbReference type="GO" id="GO:0007165">
    <property type="term" value="P:signal transduction"/>
    <property type="evidence" value="ECO:0007669"/>
    <property type="project" value="UniProtKB-KW"/>
</dbReference>
<evidence type="ECO:0000313" key="7">
    <source>
        <dbReference type="EMBL" id="EXJ13918.1"/>
    </source>
</evidence>
<evidence type="ECO:0000256" key="3">
    <source>
        <dbReference type="PROSITE-ProRule" id="PRU00284"/>
    </source>
</evidence>
<dbReference type="Gene3D" id="1.10.287.950">
    <property type="entry name" value="Methyl-accepting chemotaxis protein"/>
    <property type="match status" value="1"/>
</dbReference>
<feature type="transmembrane region" description="Helical" evidence="5">
    <location>
        <begin position="61"/>
        <end position="82"/>
    </location>
</feature>
<evidence type="ECO:0000256" key="5">
    <source>
        <dbReference type="SAM" id="Phobius"/>
    </source>
</evidence>
<evidence type="ECO:0000313" key="8">
    <source>
        <dbReference type="Proteomes" id="UP000019460"/>
    </source>
</evidence>
<keyword evidence="8" id="KW-1185">Reference proteome</keyword>
<evidence type="ECO:0000256" key="1">
    <source>
        <dbReference type="ARBA" id="ARBA00004370"/>
    </source>
</evidence>
<protein>
    <recommendedName>
        <fullName evidence="6">Methyl-accepting transducer domain-containing protein</fullName>
    </recommendedName>
</protein>
<keyword evidence="5" id="KW-0812">Transmembrane</keyword>
<accession>W9V349</accession>
<keyword evidence="5" id="KW-1133">Transmembrane helix</keyword>
<dbReference type="AlphaFoldDB" id="W9V349"/>
<feature type="domain" description="Methyl-accepting transducer" evidence="6">
    <location>
        <begin position="129"/>
        <end position="273"/>
    </location>
</feature>
<dbReference type="EMBL" id="AONC01000052">
    <property type="protein sequence ID" value="EXJ13918.1"/>
    <property type="molecule type" value="Genomic_DNA"/>
</dbReference>
<comment type="caution">
    <text evidence="7">The sequence shown here is derived from an EMBL/GenBank/DDBJ whole genome shotgun (WGS) entry which is preliminary data.</text>
</comment>
<name>W9V349_9GAMM</name>
<keyword evidence="5" id="KW-0472">Membrane</keyword>
<dbReference type="Pfam" id="PF00015">
    <property type="entry name" value="MCPsignal"/>
    <property type="match status" value="1"/>
</dbReference>
<dbReference type="SUPFAM" id="SSF58104">
    <property type="entry name" value="Methyl-accepting chemotaxis protein (MCP) signaling domain"/>
    <property type="match status" value="1"/>
</dbReference>
<dbReference type="GO" id="GO:0006935">
    <property type="term" value="P:chemotaxis"/>
    <property type="evidence" value="ECO:0007669"/>
    <property type="project" value="UniProtKB-ARBA"/>
</dbReference>
<dbReference type="SMART" id="SM00283">
    <property type="entry name" value="MA"/>
    <property type="match status" value="1"/>
</dbReference>